<dbReference type="PANTHER" id="PTHR10272">
    <property type="entry name" value="PLATELET-ACTIVATING FACTOR ACETYLHYDROLASE"/>
    <property type="match status" value="1"/>
</dbReference>
<evidence type="ECO:0000313" key="6">
    <source>
        <dbReference type="Proteomes" id="UP000192940"/>
    </source>
</evidence>
<feature type="transmembrane region" description="Helical" evidence="4">
    <location>
        <begin position="101"/>
        <end position="124"/>
    </location>
</feature>
<keyword evidence="4" id="KW-1133">Transmembrane helix</keyword>
<protein>
    <submittedName>
        <fullName evidence="5">Predicted dienelactone hydrolase</fullName>
    </submittedName>
</protein>
<dbReference type="PANTHER" id="PTHR10272:SF0">
    <property type="entry name" value="PLATELET-ACTIVATING FACTOR ACETYLHYDROLASE"/>
    <property type="match status" value="1"/>
</dbReference>
<evidence type="ECO:0000256" key="2">
    <source>
        <dbReference type="ARBA" id="ARBA00022963"/>
    </source>
</evidence>
<dbReference type="SUPFAM" id="SSF53474">
    <property type="entry name" value="alpha/beta-Hydrolases"/>
    <property type="match status" value="1"/>
</dbReference>
<dbReference type="EMBL" id="LT840184">
    <property type="protein sequence ID" value="SMF75813.1"/>
    <property type="molecule type" value="Genomic_DNA"/>
</dbReference>
<dbReference type="STRING" id="1313296.SAMN05661091_1252"/>
<dbReference type="Gene3D" id="3.40.50.1820">
    <property type="entry name" value="alpha/beta hydrolase"/>
    <property type="match status" value="1"/>
</dbReference>
<gene>
    <name evidence="5" type="ORF">SAMN05661091_1252</name>
</gene>
<evidence type="ECO:0000256" key="1">
    <source>
        <dbReference type="ARBA" id="ARBA00022801"/>
    </source>
</evidence>
<keyword evidence="4" id="KW-0472">Membrane</keyword>
<name>A0A1X7GWC6_9BACL</name>
<dbReference type="Pfam" id="PF03403">
    <property type="entry name" value="PAF-AH_p_II"/>
    <property type="match status" value="2"/>
</dbReference>
<evidence type="ECO:0000313" key="5">
    <source>
        <dbReference type="EMBL" id="SMF75813.1"/>
    </source>
</evidence>
<organism evidence="5 6">
    <name type="scientific">Paenibacillus uliginis N3/975</name>
    <dbReference type="NCBI Taxonomy" id="1313296"/>
    <lineage>
        <taxon>Bacteria</taxon>
        <taxon>Bacillati</taxon>
        <taxon>Bacillota</taxon>
        <taxon>Bacilli</taxon>
        <taxon>Bacillales</taxon>
        <taxon>Paenibacillaceae</taxon>
        <taxon>Paenibacillus</taxon>
    </lineage>
</organism>
<dbReference type="AlphaFoldDB" id="A0A1X7GWC6"/>
<evidence type="ECO:0000256" key="4">
    <source>
        <dbReference type="SAM" id="Phobius"/>
    </source>
</evidence>
<keyword evidence="6" id="KW-1185">Reference proteome</keyword>
<feature type="transmembrane region" description="Helical" evidence="4">
    <location>
        <begin position="12"/>
        <end position="37"/>
    </location>
</feature>
<dbReference type="GO" id="GO:0016042">
    <property type="term" value="P:lipid catabolic process"/>
    <property type="evidence" value="ECO:0007669"/>
    <property type="project" value="UniProtKB-KW"/>
</dbReference>
<keyword evidence="4" id="KW-0812">Transmembrane</keyword>
<accession>A0A1X7GWC6</accession>
<keyword evidence="1 5" id="KW-0378">Hydrolase</keyword>
<feature type="transmembrane region" description="Helical" evidence="4">
    <location>
        <begin position="44"/>
        <end position="62"/>
    </location>
</feature>
<dbReference type="Proteomes" id="UP000192940">
    <property type="component" value="Chromosome I"/>
</dbReference>
<reference evidence="6" key="1">
    <citation type="submission" date="2017-04" db="EMBL/GenBank/DDBJ databases">
        <authorList>
            <person name="Varghese N."/>
            <person name="Submissions S."/>
        </authorList>
    </citation>
    <scope>NUCLEOTIDE SEQUENCE [LARGE SCALE GENOMIC DNA]</scope>
    <source>
        <strain evidence="6">N3/975</strain>
    </source>
</reference>
<sequence>MNQKAPRTVTRGFYLMRSFEILFIIFNVLLLGWLIFARNKSLRGLLIGFGISAIFMLTHGLVEGIRWQMIPAYAMTFIPIAILTIRHYLKPKEVKKKASPVRLVLITTLAALYSIIAVALPLLLPVFTFDKPTGPYKIGTVTYDWKDEQREETLTPEIGDKRELMVQIWYPADSTAKGNVAPYIPNADVFAEGYSKILNLPKLLFSTFGYVKTHAIENAEISNQEPAYPVLLFSHGFSGHKNQNTFQIEQLVSQGYIVVGMDHSYSSTASIFSDGRVANYMPQDTNSIAYLDKANEGWVEDAKFVLDQVEKLAKNDPDHRFSGRMDMQNVGMFGHSFGGATSTQMLMTDSRIKVALNMDGVLYGKLRVPADGLKKPFMMMSADDSLRDARNSSDKEFIKFVEETLPRYEHVPVGGNYWMKINNMKHMGFSDLYLFSPLYEKMEGVDIRKAYRLINDYSLDFFDHYLKQQPFSYWSKILATIQSLRCRKAETEVYDTEYE</sequence>
<keyword evidence="2" id="KW-0442">Lipid degradation</keyword>
<dbReference type="GO" id="GO:0003847">
    <property type="term" value="F:1-alkyl-2-acetylglycerophosphocholine esterase activity"/>
    <property type="evidence" value="ECO:0007669"/>
    <property type="project" value="TreeGrafter"/>
</dbReference>
<dbReference type="InterPro" id="IPR029058">
    <property type="entry name" value="AB_hydrolase_fold"/>
</dbReference>
<evidence type="ECO:0000256" key="3">
    <source>
        <dbReference type="ARBA" id="ARBA00023098"/>
    </source>
</evidence>
<feature type="transmembrane region" description="Helical" evidence="4">
    <location>
        <begin position="68"/>
        <end position="89"/>
    </location>
</feature>
<keyword evidence="3" id="KW-0443">Lipid metabolism</keyword>
<proteinExistence type="predicted"/>